<dbReference type="Proteomes" id="UP000284562">
    <property type="component" value="Unassembled WGS sequence"/>
</dbReference>
<reference evidence="4 5" key="1">
    <citation type="submission" date="2018-08" db="EMBL/GenBank/DDBJ databases">
        <title>A genome reference for cultivated species of the human gut microbiota.</title>
        <authorList>
            <person name="Zou Y."/>
            <person name="Xue W."/>
            <person name="Luo G."/>
        </authorList>
    </citation>
    <scope>NUCLEOTIDE SEQUENCE [LARGE SCALE GENOMIC DNA]</scope>
    <source>
        <strain evidence="2 5">AF10-17</strain>
        <strain evidence="3 4">AF43-2</strain>
    </source>
</reference>
<organism evidence="3 4">
    <name type="scientific">Segatella copri</name>
    <dbReference type="NCBI Taxonomy" id="165179"/>
    <lineage>
        <taxon>Bacteria</taxon>
        <taxon>Pseudomonadati</taxon>
        <taxon>Bacteroidota</taxon>
        <taxon>Bacteroidia</taxon>
        <taxon>Bacteroidales</taxon>
        <taxon>Prevotellaceae</taxon>
        <taxon>Segatella</taxon>
    </lineage>
</organism>
<comment type="caution">
    <text evidence="3">The sequence shown here is derived from an EMBL/GenBank/DDBJ whole genome shotgun (WGS) entry which is preliminary data.</text>
</comment>
<evidence type="ECO:0000313" key="2">
    <source>
        <dbReference type="EMBL" id="RGW78212.1"/>
    </source>
</evidence>
<keyword evidence="1" id="KW-0472">Membrane</keyword>
<dbReference type="AlphaFoldDB" id="A0AA92V5W5"/>
<dbReference type="EMBL" id="QRNN01000017">
    <property type="protein sequence ID" value="RHK48846.1"/>
    <property type="molecule type" value="Genomic_DNA"/>
</dbReference>
<keyword evidence="1" id="KW-1133">Transmembrane helix</keyword>
<dbReference type="Proteomes" id="UP000285776">
    <property type="component" value="Unassembled WGS sequence"/>
</dbReference>
<evidence type="ECO:0000313" key="4">
    <source>
        <dbReference type="Proteomes" id="UP000284562"/>
    </source>
</evidence>
<evidence type="ECO:0000256" key="1">
    <source>
        <dbReference type="SAM" id="Phobius"/>
    </source>
</evidence>
<accession>A0AA92V5W5</accession>
<proteinExistence type="predicted"/>
<feature type="transmembrane region" description="Helical" evidence="1">
    <location>
        <begin position="22"/>
        <end position="42"/>
    </location>
</feature>
<keyword evidence="1" id="KW-0812">Transmembrane</keyword>
<evidence type="ECO:0000313" key="5">
    <source>
        <dbReference type="Proteomes" id="UP000285776"/>
    </source>
</evidence>
<gene>
    <name evidence="3" type="ORF">DW064_06055</name>
    <name evidence="2" type="ORF">DWV53_09590</name>
</gene>
<name>A0AA92V5W5_9BACT</name>
<protein>
    <submittedName>
        <fullName evidence="3">Uncharacterized protein</fullName>
    </submittedName>
</protein>
<dbReference type="EMBL" id="QSAV01000029">
    <property type="protein sequence ID" value="RGW78212.1"/>
    <property type="molecule type" value="Genomic_DNA"/>
</dbReference>
<sequence>MVDVENIFVLAAMDMELSDAEIVVVLAVANAITAMAKVCAFVQSVMVNKMFMILAQNVMAMLK</sequence>
<evidence type="ECO:0000313" key="3">
    <source>
        <dbReference type="EMBL" id="RHK48846.1"/>
    </source>
</evidence>